<reference evidence="1 2" key="1">
    <citation type="submission" date="2023-11" db="EMBL/GenBank/DDBJ databases">
        <title>Halocaridina rubra genome assembly.</title>
        <authorList>
            <person name="Smith C."/>
        </authorList>
    </citation>
    <scope>NUCLEOTIDE SEQUENCE [LARGE SCALE GENOMIC DNA]</scope>
    <source>
        <strain evidence="1">EP-1</strain>
        <tissue evidence="1">Whole</tissue>
    </source>
</reference>
<gene>
    <name evidence="1" type="ORF">SK128_015125</name>
</gene>
<evidence type="ECO:0000313" key="2">
    <source>
        <dbReference type="Proteomes" id="UP001381693"/>
    </source>
</evidence>
<organism evidence="1 2">
    <name type="scientific">Halocaridina rubra</name>
    <name type="common">Hawaiian red shrimp</name>
    <dbReference type="NCBI Taxonomy" id="373956"/>
    <lineage>
        <taxon>Eukaryota</taxon>
        <taxon>Metazoa</taxon>
        <taxon>Ecdysozoa</taxon>
        <taxon>Arthropoda</taxon>
        <taxon>Crustacea</taxon>
        <taxon>Multicrustacea</taxon>
        <taxon>Malacostraca</taxon>
        <taxon>Eumalacostraca</taxon>
        <taxon>Eucarida</taxon>
        <taxon>Decapoda</taxon>
        <taxon>Pleocyemata</taxon>
        <taxon>Caridea</taxon>
        <taxon>Atyoidea</taxon>
        <taxon>Atyidae</taxon>
        <taxon>Halocaridina</taxon>
    </lineage>
</organism>
<evidence type="ECO:0000313" key="1">
    <source>
        <dbReference type="EMBL" id="KAK7081643.1"/>
    </source>
</evidence>
<name>A0AAN8XK77_HALRR</name>
<proteinExistence type="predicted"/>
<protein>
    <submittedName>
        <fullName evidence="1">Uncharacterized protein</fullName>
    </submittedName>
</protein>
<dbReference type="AlphaFoldDB" id="A0AAN8XK77"/>
<feature type="non-terminal residue" evidence="1">
    <location>
        <position position="1"/>
    </location>
</feature>
<comment type="caution">
    <text evidence="1">The sequence shown here is derived from an EMBL/GenBank/DDBJ whole genome shotgun (WGS) entry which is preliminary data.</text>
</comment>
<dbReference type="EMBL" id="JAXCGZ010004589">
    <property type="protein sequence ID" value="KAK7081643.1"/>
    <property type="molecule type" value="Genomic_DNA"/>
</dbReference>
<accession>A0AAN8XK77</accession>
<keyword evidence="2" id="KW-1185">Reference proteome</keyword>
<sequence length="74" mass="8076">LEEVIVMCMRVSRAGEESPADGSLCGTDPSGALPAVPGYRKCRSMKIHCQPVGEGDDKKRGLIGRWLYNLLEDI</sequence>
<feature type="non-terminal residue" evidence="1">
    <location>
        <position position="74"/>
    </location>
</feature>
<dbReference type="Proteomes" id="UP001381693">
    <property type="component" value="Unassembled WGS sequence"/>
</dbReference>